<protein>
    <recommendedName>
        <fullName evidence="2">Urease accessory protein UreH-like transmembrane domain-containing protein</fullName>
    </recommendedName>
</protein>
<feature type="transmembrane region" description="Helical" evidence="1">
    <location>
        <begin position="150"/>
        <end position="174"/>
    </location>
</feature>
<gene>
    <name evidence="3" type="ORF">SAMN05421640_3109</name>
</gene>
<feature type="transmembrane region" description="Helical" evidence="1">
    <location>
        <begin position="69"/>
        <end position="87"/>
    </location>
</feature>
<dbReference type="InterPro" id="IPR039447">
    <property type="entry name" value="UreH-like_TM_dom"/>
</dbReference>
<proteinExistence type="predicted"/>
<evidence type="ECO:0000313" key="4">
    <source>
        <dbReference type="Proteomes" id="UP000198393"/>
    </source>
</evidence>
<dbReference type="Pfam" id="PF13386">
    <property type="entry name" value="DsbD_2"/>
    <property type="match status" value="1"/>
</dbReference>
<keyword evidence="1" id="KW-1133">Transmembrane helix</keyword>
<evidence type="ECO:0000259" key="2">
    <source>
        <dbReference type="Pfam" id="PF13386"/>
    </source>
</evidence>
<dbReference type="AlphaFoldDB" id="A0A239LA48"/>
<dbReference type="PANTHER" id="PTHR42208:SF1">
    <property type="entry name" value="HEAVY METAL TRANSPORTER"/>
    <property type="match status" value="1"/>
</dbReference>
<organism evidence="3 4">
    <name type="scientific">Ekhidna lutea</name>
    <dbReference type="NCBI Taxonomy" id="447679"/>
    <lineage>
        <taxon>Bacteria</taxon>
        <taxon>Pseudomonadati</taxon>
        <taxon>Bacteroidota</taxon>
        <taxon>Cytophagia</taxon>
        <taxon>Cytophagales</taxon>
        <taxon>Reichenbachiellaceae</taxon>
        <taxon>Ekhidna</taxon>
    </lineage>
</organism>
<feature type="transmembrane region" description="Helical" evidence="1">
    <location>
        <begin position="44"/>
        <end position="63"/>
    </location>
</feature>
<dbReference type="Proteomes" id="UP000198393">
    <property type="component" value="Unassembled WGS sequence"/>
</dbReference>
<accession>A0A239LA48</accession>
<keyword evidence="4" id="KW-1185">Reference proteome</keyword>
<evidence type="ECO:0000313" key="3">
    <source>
        <dbReference type="EMBL" id="SNT27527.1"/>
    </source>
</evidence>
<evidence type="ECO:0000256" key="1">
    <source>
        <dbReference type="SAM" id="Phobius"/>
    </source>
</evidence>
<feature type="domain" description="Urease accessory protein UreH-like transmembrane" evidence="2">
    <location>
        <begin position="4"/>
        <end position="195"/>
    </location>
</feature>
<keyword evidence="1" id="KW-0812">Transmembrane</keyword>
<sequence>MIGAFIIGLFGSLHCVGMCGPVMMAFMGPRQSKTGFVMYHSGRILTYVLIGLILGLIGATVALFQLQQILAFVLGFGLIVLYGIPSIRHQLERFYYESKFYHFLKSFLSKNLSMRRRWFLSGIANGFFPCGLTYVAAAGAVAIGNSLEGAAFMVLFGLGTLPALITLSFAGNVFSSRLKSIIPRSIPIIAIASGLLLITRGLLTTSPQFNQLVQANAAGLITVCGL</sequence>
<dbReference type="RefSeq" id="WP_089357789.1">
    <property type="nucleotide sequence ID" value="NZ_FZPD01000005.1"/>
</dbReference>
<feature type="transmembrane region" description="Helical" evidence="1">
    <location>
        <begin position="186"/>
        <end position="203"/>
    </location>
</feature>
<dbReference type="OrthoDB" id="594443at2"/>
<keyword evidence="1" id="KW-0472">Membrane</keyword>
<feature type="transmembrane region" description="Helical" evidence="1">
    <location>
        <begin position="6"/>
        <end position="24"/>
    </location>
</feature>
<name>A0A239LA48_EKHLU</name>
<dbReference type="EMBL" id="FZPD01000005">
    <property type="protein sequence ID" value="SNT27527.1"/>
    <property type="molecule type" value="Genomic_DNA"/>
</dbReference>
<feature type="transmembrane region" description="Helical" evidence="1">
    <location>
        <begin position="118"/>
        <end position="144"/>
    </location>
</feature>
<dbReference type="PANTHER" id="PTHR42208">
    <property type="entry name" value="HEAVY METAL TRANSPORTER-RELATED"/>
    <property type="match status" value="1"/>
</dbReference>
<reference evidence="3 4" key="1">
    <citation type="submission" date="2017-06" db="EMBL/GenBank/DDBJ databases">
        <authorList>
            <person name="Kim H.J."/>
            <person name="Triplett B.A."/>
        </authorList>
    </citation>
    <scope>NUCLEOTIDE SEQUENCE [LARGE SCALE GENOMIC DNA]</scope>
    <source>
        <strain evidence="3 4">DSM 19307</strain>
    </source>
</reference>